<dbReference type="Proteomes" id="UP000664534">
    <property type="component" value="Unassembled WGS sequence"/>
</dbReference>
<organism evidence="8 9">
    <name type="scientific">Imshaugia aleurites</name>
    <dbReference type="NCBI Taxonomy" id="172621"/>
    <lineage>
        <taxon>Eukaryota</taxon>
        <taxon>Fungi</taxon>
        <taxon>Dikarya</taxon>
        <taxon>Ascomycota</taxon>
        <taxon>Pezizomycotina</taxon>
        <taxon>Lecanoromycetes</taxon>
        <taxon>OSLEUM clade</taxon>
        <taxon>Lecanoromycetidae</taxon>
        <taxon>Lecanorales</taxon>
        <taxon>Lecanorineae</taxon>
        <taxon>Parmeliaceae</taxon>
        <taxon>Imshaugia</taxon>
    </lineage>
</organism>
<evidence type="ECO:0000313" key="8">
    <source>
        <dbReference type="EMBL" id="CAF9908050.1"/>
    </source>
</evidence>
<name>A0A8H3I5G0_9LECA</name>
<evidence type="ECO:0000256" key="2">
    <source>
        <dbReference type="ARBA" id="ARBA00022692"/>
    </source>
</evidence>
<keyword evidence="4 6" id="KW-0472">Membrane</keyword>
<dbReference type="AlphaFoldDB" id="A0A8H3I5G0"/>
<feature type="transmembrane region" description="Helical" evidence="6">
    <location>
        <begin position="89"/>
        <end position="110"/>
    </location>
</feature>
<dbReference type="EMBL" id="CAJPDT010000004">
    <property type="protein sequence ID" value="CAF9908050.1"/>
    <property type="molecule type" value="Genomic_DNA"/>
</dbReference>
<dbReference type="InterPro" id="IPR052337">
    <property type="entry name" value="SAT4-like"/>
</dbReference>
<evidence type="ECO:0000313" key="9">
    <source>
        <dbReference type="Proteomes" id="UP000664534"/>
    </source>
</evidence>
<evidence type="ECO:0000256" key="3">
    <source>
        <dbReference type="ARBA" id="ARBA00022989"/>
    </source>
</evidence>
<keyword evidence="3 6" id="KW-1133">Transmembrane helix</keyword>
<comment type="caution">
    <text evidence="8">The sequence shown here is derived from an EMBL/GenBank/DDBJ whole genome shotgun (WGS) entry which is preliminary data.</text>
</comment>
<comment type="subcellular location">
    <subcellularLocation>
        <location evidence="1">Membrane</location>
        <topology evidence="1">Multi-pass membrane protein</topology>
    </subcellularLocation>
</comment>
<proteinExistence type="inferred from homology"/>
<keyword evidence="9" id="KW-1185">Reference proteome</keyword>
<feature type="transmembrane region" description="Helical" evidence="6">
    <location>
        <begin position="174"/>
        <end position="196"/>
    </location>
</feature>
<feature type="transmembrane region" description="Helical" evidence="6">
    <location>
        <begin position="12"/>
        <end position="32"/>
    </location>
</feature>
<gene>
    <name evidence="8" type="ORF">IMSHALPRED_006567</name>
</gene>
<reference evidence="8" key="1">
    <citation type="submission" date="2021-03" db="EMBL/GenBank/DDBJ databases">
        <authorList>
            <person name="Tagirdzhanova G."/>
        </authorList>
    </citation>
    <scope>NUCLEOTIDE SEQUENCE</scope>
</reference>
<keyword evidence="2 6" id="KW-0812">Transmembrane</keyword>
<dbReference type="PANTHER" id="PTHR33048:SF47">
    <property type="entry name" value="INTEGRAL MEMBRANE PROTEIN-RELATED"/>
    <property type="match status" value="1"/>
</dbReference>
<feature type="domain" description="Rhodopsin" evidence="7">
    <location>
        <begin position="53"/>
        <end position="232"/>
    </location>
</feature>
<accession>A0A8H3I5G0</accession>
<evidence type="ECO:0000256" key="4">
    <source>
        <dbReference type="ARBA" id="ARBA00023136"/>
    </source>
</evidence>
<evidence type="ECO:0000259" key="7">
    <source>
        <dbReference type="Pfam" id="PF20684"/>
    </source>
</evidence>
<feature type="transmembrane region" description="Helical" evidence="6">
    <location>
        <begin position="142"/>
        <end position="162"/>
    </location>
</feature>
<evidence type="ECO:0000256" key="6">
    <source>
        <dbReference type="SAM" id="Phobius"/>
    </source>
</evidence>
<feature type="transmembrane region" description="Helical" evidence="6">
    <location>
        <begin position="208"/>
        <end position="228"/>
    </location>
</feature>
<comment type="similarity">
    <text evidence="5">Belongs to the SAT4 family.</text>
</comment>
<evidence type="ECO:0000256" key="5">
    <source>
        <dbReference type="ARBA" id="ARBA00038359"/>
    </source>
</evidence>
<dbReference type="PANTHER" id="PTHR33048">
    <property type="entry name" value="PTH11-LIKE INTEGRAL MEMBRANE PROTEIN (AFU_ORTHOLOGUE AFUA_5G11245)"/>
    <property type="match status" value="1"/>
</dbReference>
<dbReference type="GO" id="GO:0016020">
    <property type="term" value="C:membrane"/>
    <property type="evidence" value="ECO:0007669"/>
    <property type="project" value="UniProtKB-SubCell"/>
</dbReference>
<dbReference type="OrthoDB" id="10017208at2759"/>
<dbReference type="Pfam" id="PF20684">
    <property type="entry name" value="Fung_rhodopsin"/>
    <property type="match status" value="1"/>
</dbReference>
<feature type="transmembrane region" description="Helical" evidence="6">
    <location>
        <begin position="52"/>
        <end position="77"/>
    </location>
</feature>
<protein>
    <recommendedName>
        <fullName evidence="7">Rhodopsin domain-containing protein</fullName>
    </recommendedName>
</protein>
<dbReference type="InterPro" id="IPR049326">
    <property type="entry name" value="Rhodopsin_dom_fungi"/>
</dbReference>
<sequence>MLDIPGEPPISLLASSITLIVISTIAVIMRLISRRISVAEFWWDDVVSVVSLMIYVSDIHYPFSVSIIKLAILLFYIRLFGSRKGFRNILYATGALVISWFIGSTFAAIFRCTPISAAFILDGVYQEQHCIDTNAWFISTSVFNVLLDIWILALPLFVIWTLQLSLRRKVGVSGIFLLGAFTVGASIARACCVINLDLLDITWSSAALVFWSTIEISVGIICACLPTLQPVIGVFGRKIRETTSFSSGRVNRHKDLWYLESPVKRKEATNPISNEKNAMRQLSLGDVSWRALDYEGFGYDDAFKEVGLKHPSPC</sequence>
<evidence type="ECO:0000256" key="1">
    <source>
        <dbReference type="ARBA" id="ARBA00004141"/>
    </source>
</evidence>